<dbReference type="Pfam" id="PF13412">
    <property type="entry name" value="HTH_24"/>
    <property type="match status" value="1"/>
</dbReference>
<dbReference type="SUPFAM" id="SSF46785">
    <property type="entry name" value="Winged helix' DNA-binding domain"/>
    <property type="match status" value="1"/>
</dbReference>
<feature type="domain" description="HTH asnC-type" evidence="4">
    <location>
        <begin position="7"/>
        <end position="68"/>
    </location>
</feature>
<name>A0ABT8KIE3_9BACT</name>
<evidence type="ECO:0000259" key="4">
    <source>
        <dbReference type="PROSITE" id="PS50956"/>
    </source>
</evidence>
<gene>
    <name evidence="5" type="ORF">QQ008_03985</name>
</gene>
<evidence type="ECO:0000256" key="2">
    <source>
        <dbReference type="ARBA" id="ARBA00023125"/>
    </source>
</evidence>
<protein>
    <submittedName>
        <fullName evidence="5">Lrp/AsnC ligand binding domain-containing protein</fullName>
    </submittedName>
</protein>
<keyword evidence="3" id="KW-0804">Transcription</keyword>
<proteinExistence type="predicted"/>
<dbReference type="InterPro" id="IPR019888">
    <property type="entry name" value="Tscrpt_reg_AsnC-like"/>
</dbReference>
<dbReference type="InterPro" id="IPR011008">
    <property type="entry name" value="Dimeric_a/b-barrel"/>
</dbReference>
<comment type="caution">
    <text evidence="5">The sequence shown here is derived from an EMBL/GenBank/DDBJ whole genome shotgun (WGS) entry which is preliminary data.</text>
</comment>
<dbReference type="InterPro" id="IPR011991">
    <property type="entry name" value="ArsR-like_HTH"/>
</dbReference>
<dbReference type="InterPro" id="IPR036388">
    <property type="entry name" value="WH-like_DNA-bd_sf"/>
</dbReference>
<dbReference type="PROSITE" id="PS50956">
    <property type="entry name" value="HTH_ASNC_2"/>
    <property type="match status" value="1"/>
</dbReference>
<dbReference type="EMBL" id="JAUJEA010000001">
    <property type="protein sequence ID" value="MDN5200500.1"/>
    <property type="molecule type" value="Genomic_DNA"/>
</dbReference>
<organism evidence="5 6">
    <name type="scientific">Splendidivirga corallicola</name>
    <dbReference type="NCBI Taxonomy" id="3051826"/>
    <lineage>
        <taxon>Bacteria</taxon>
        <taxon>Pseudomonadati</taxon>
        <taxon>Bacteroidota</taxon>
        <taxon>Cytophagia</taxon>
        <taxon>Cytophagales</taxon>
        <taxon>Splendidivirgaceae</taxon>
        <taxon>Splendidivirga</taxon>
    </lineage>
</organism>
<dbReference type="PANTHER" id="PTHR43413">
    <property type="entry name" value="TRANSCRIPTIONAL REGULATOR, ASNC FAMILY"/>
    <property type="match status" value="1"/>
</dbReference>
<dbReference type="PROSITE" id="PS00519">
    <property type="entry name" value="HTH_ASNC_1"/>
    <property type="match status" value="1"/>
</dbReference>
<dbReference type="PRINTS" id="PR00033">
    <property type="entry name" value="HTHASNC"/>
</dbReference>
<dbReference type="InterPro" id="IPR050684">
    <property type="entry name" value="HTH-Siroheme_Decarb"/>
</dbReference>
<keyword evidence="6" id="KW-1185">Reference proteome</keyword>
<dbReference type="RefSeq" id="WP_346750523.1">
    <property type="nucleotide sequence ID" value="NZ_JAUJEA010000001.1"/>
</dbReference>
<dbReference type="Proteomes" id="UP001172082">
    <property type="component" value="Unassembled WGS sequence"/>
</dbReference>
<evidence type="ECO:0000313" key="6">
    <source>
        <dbReference type="Proteomes" id="UP001172082"/>
    </source>
</evidence>
<dbReference type="Gene3D" id="1.10.10.10">
    <property type="entry name" value="Winged helix-like DNA-binding domain superfamily/Winged helix DNA-binding domain"/>
    <property type="match status" value="1"/>
</dbReference>
<evidence type="ECO:0000256" key="1">
    <source>
        <dbReference type="ARBA" id="ARBA00023015"/>
    </source>
</evidence>
<dbReference type="InterPro" id="IPR019885">
    <property type="entry name" value="Tscrpt_reg_HTH_AsnC-type_CS"/>
</dbReference>
<dbReference type="SUPFAM" id="SSF54909">
    <property type="entry name" value="Dimeric alpha+beta barrel"/>
    <property type="match status" value="1"/>
</dbReference>
<dbReference type="SMART" id="SM00344">
    <property type="entry name" value="HTH_ASNC"/>
    <property type="match status" value="1"/>
</dbReference>
<accession>A0ABT8KIE3</accession>
<dbReference type="Gene3D" id="3.30.70.920">
    <property type="match status" value="1"/>
</dbReference>
<sequence>MKLNNQFDSLDKEILKKLNVDARIPFTQLAKDLGISNSLVHQRINKLKQSGVINRPTYMLDPKILGYETAAYTSIAVTNAKFIHDIITELEKIPEVVECFNITGKYALVIKIFAINNSHLREVLYEKVHPIRGVEGTDTIITFETAFHRSVPIEI</sequence>
<dbReference type="PANTHER" id="PTHR43413:SF6">
    <property type="entry name" value="REGULATORY PROTEIN ASNC"/>
    <property type="match status" value="1"/>
</dbReference>
<evidence type="ECO:0000313" key="5">
    <source>
        <dbReference type="EMBL" id="MDN5200500.1"/>
    </source>
</evidence>
<reference evidence="5" key="1">
    <citation type="submission" date="2023-06" db="EMBL/GenBank/DDBJ databases">
        <title>Genomic of Parafulvivirga corallium.</title>
        <authorList>
            <person name="Wang G."/>
        </authorList>
    </citation>
    <scope>NUCLEOTIDE SEQUENCE</scope>
    <source>
        <strain evidence="5">BMA10</strain>
    </source>
</reference>
<dbReference type="InterPro" id="IPR036390">
    <property type="entry name" value="WH_DNA-bd_sf"/>
</dbReference>
<dbReference type="InterPro" id="IPR019887">
    <property type="entry name" value="Tscrpt_reg_AsnC/Lrp_C"/>
</dbReference>
<dbReference type="CDD" id="cd00090">
    <property type="entry name" value="HTH_ARSR"/>
    <property type="match status" value="1"/>
</dbReference>
<dbReference type="InterPro" id="IPR000485">
    <property type="entry name" value="AsnC-type_HTH_dom"/>
</dbReference>
<evidence type="ECO:0000256" key="3">
    <source>
        <dbReference type="ARBA" id="ARBA00023163"/>
    </source>
</evidence>
<keyword evidence="2" id="KW-0238">DNA-binding</keyword>
<dbReference type="Pfam" id="PF01037">
    <property type="entry name" value="AsnC_trans_reg"/>
    <property type="match status" value="1"/>
</dbReference>
<keyword evidence="1" id="KW-0805">Transcription regulation</keyword>